<protein>
    <recommendedName>
        <fullName evidence="6">OmpH family outer membrane protein</fullName>
    </recommendedName>
</protein>
<evidence type="ECO:0000313" key="5">
    <source>
        <dbReference type="Proteomes" id="UP000515917"/>
    </source>
</evidence>
<keyword evidence="3" id="KW-0175">Coiled coil</keyword>
<evidence type="ECO:0008006" key="6">
    <source>
        <dbReference type="Google" id="ProtNLM"/>
    </source>
</evidence>
<evidence type="ECO:0000256" key="3">
    <source>
        <dbReference type="SAM" id="Coils"/>
    </source>
</evidence>
<dbReference type="InterPro" id="IPR005632">
    <property type="entry name" value="Chaperone_Skp"/>
</dbReference>
<keyword evidence="5" id="KW-1185">Reference proteome</keyword>
<dbReference type="EMBL" id="CP025781">
    <property type="protein sequence ID" value="QBC45808.1"/>
    <property type="molecule type" value="Genomic_DNA"/>
</dbReference>
<keyword evidence="1" id="KW-0732">Signal</keyword>
<comment type="similarity">
    <text evidence="2">Belongs to the skp family.</text>
</comment>
<reference evidence="4 5" key="1">
    <citation type="submission" date="2018-01" db="EMBL/GenBank/DDBJ databases">
        <title>Genome sequence of Iodobacter sp. strain PCH194 isolated from Indian Trans-Himalaya.</title>
        <authorList>
            <person name="Kumar V."/>
            <person name="Thakur V."/>
            <person name="Kumar S."/>
            <person name="Singh D."/>
        </authorList>
    </citation>
    <scope>NUCLEOTIDE SEQUENCE [LARGE SCALE GENOMIC DNA]</scope>
    <source>
        <strain evidence="4 5">PCH194</strain>
    </source>
</reference>
<dbReference type="GO" id="GO:0051082">
    <property type="term" value="F:unfolded protein binding"/>
    <property type="evidence" value="ECO:0007669"/>
    <property type="project" value="InterPro"/>
</dbReference>
<dbReference type="Proteomes" id="UP000515917">
    <property type="component" value="Chromosome"/>
</dbReference>
<dbReference type="SUPFAM" id="SSF111384">
    <property type="entry name" value="OmpH-like"/>
    <property type="match status" value="1"/>
</dbReference>
<feature type="coiled-coil region" evidence="3">
    <location>
        <begin position="73"/>
        <end position="104"/>
    </location>
</feature>
<evidence type="ECO:0000256" key="1">
    <source>
        <dbReference type="ARBA" id="ARBA00022729"/>
    </source>
</evidence>
<accession>A0A7G3GF18</accession>
<organism evidence="4 5">
    <name type="scientific">Iodobacter fluviatilis</name>
    <dbReference type="NCBI Taxonomy" id="537"/>
    <lineage>
        <taxon>Bacteria</taxon>
        <taxon>Pseudomonadati</taxon>
        <taxon>Pseudomonadota</taxon>
        <taxon>Betaproteobacteria</taxon>
        <taxon>Neisseriales</taxon>
        <taxon>Chitinibacteraceae</taxon>
        <taxon>Iodobacter</taxon>
    </lineage>
</organism>
<dbReference type="GO" id="GO:0005829">
    <property type="term" value="C:cytosol"/>
    <property type="evidence" value="ECO:0007669"/>
    <property type="project" value="TreeGrafter"/>
</dbReference>
<dbReference type="Pfam" id="PF03938">
    <property type="entry name" value="OmpH"/>
    <property type="match status" value="1"/>
</dbReference>
<sequence length="153" mass="17698">MGLAFVSSAFAAEVRIGFVEPDRILRESAPGLRAGKKLDKEFDARKNEVQRLATLGKALQQLMDKGAIAEVDRRIKERELIKMNQDYQRMMRELNEDMNTRRNEEYSGLQERVRTAIEQIAKNEKYDLIVQDAAWFNPKIDITDKVIKLLADK</sequence>
<dbReference type="PIRSF" id="PIRSF002094">
    <property type="entry name" value="OMP26_Skp"/>
    <property type="match status" value="1"/>
</dbReference>
<evidence type="ECO:0000256" key="2">
    <source>
        <dbReference type="PIRNR" id="PIRNR002094"/>
    </source>
</evidence>
<evidence type="ECO:0000313" key="4">
    <source>
        <dbReference type="EMBL" id="QBC45808.1"/>
    </source>
</evidence>
<gene>
    <name evidence="4" type="ORF">C1H71_18810</name>
</gene>
<dbReference type="PANTHER" id="PTHR35089:SF1">
    <property type="entry name" value="CHAPERONE PROTEIN SKP"/>
    <property type="match status" value="1"/>
</dbReference>
<name>A0A7G3GF18_9NEIS</name>
<proteinExistence type="inferred from homology"/>
<dbReference type="GO" id="GO:0050821">
    <property type="term" value="P:protein stabilization"/>
    <property type="evidence" value="ECO:0007669"/>
    <property type="project" value="TreeGrafter"/>
</dbReference>
<dbReference type="Gene3D" id="3.30.910.20">
    <property type="entry name" value="Skp domain"/>
    <property type="match status" value="1"/>
</dbReference>
<dbReference type="InterPro" id="IPR024930">
    <property type="entry name" value="Skp_dom_sf"/>
</dbReference>
<dbReference type="AlphaFoldDB" id="A0A7G3GF18"/>
<dbReference type="PANTHER" id="PTHR35089">
    <property type="entry name" value="CHAPERONE PROTEIN SKP"/>
    <property type="match status" value="1"/>
</dbReference>
<dbReference type="KEGG" id="ifl:C1H71_18810"/>
<dbReference type="SMART" id="SM00935">
    <property type="entry name" value="OmpH"/>
    <property type="match status" value="1"/>
</dbReference>